<sequence length="119" mass="13032">MTLTLKVAIVIFEDVRRDSARVYRALGTAEELTEAGDEVTVVFDGSGTDSLAAIIDPASRLHPLFERLRPQVRGACKYCARSHGVLDVIEQAGIPLLSEHKQHASLPALLREGYTVLTF</sequence>
<dbReference type="SUPFAM" id="SSF75169">
    <property type="entry name" value="DsrEFH-like"/>
    <property type="match status" value="1"/>
</dbReference>
<evidence type="ECO:0000313" key="2">
    <source>
        <dbReference type="Proteomes" id="UP000647587"/>
    </source>
</evidence>
<dbReference type="RefSeq" id="WP_189012041.1">
    <property type="nucleotide sequence ID" value="NZ_BMPP01000034.1"/>
</dbReference>
<dbReference type="Proteomes" id="UP000647587">
    <property type="component" value="Unassembled WGS sequence"/>
</dbReference>
<gene>
    <name evidence="1" type="ORF">GCM10008955_40460</name>
</gene>
<reference evidence="2" key="1">
    <citation type="journal article" date="2019" name="Int. J. Syst. Evol. Microbiol.">
        <title>The Global Catalogue of Microorganisms (GCM) 10K type strain sequencing project: providing services to taxonomists for standard genome sequencing and annotation.</title>
        <authorList>
            <consortium name="The Broad Institute Genomics Platform"/>
            <consortium name="The Broad Institute Genome Sequencing Center for Infectious Disease"/>
            <person name="Wu L."/>
            <person name="Ma J."/>
        </authorList>
    </citation>
    <scope>NUCLEOTIDE SEQUENCE [LARGE SCALE GENOMIC DNA]</scope>
    <source>
        <strain evidence="2">JCM 30331</strain>
    </source>
</reference>
<evidence type="ECO:0000313" key="1">
    <source>
        <dbReference type="EMBL" id="GGK42614.1"/>
    </source>
</evidence>
<protein>
    <recommendedName>
        <fullName evidence="3">DsrE/DsrF-like family protein</fullName>
    </recommendedName>
</protein>
<comment type="caution">
    <text evidence="1">The sequence shown here is derived from an EMBL/GenBank/DDBJ whole genome shotgun (WGS) entry which is preliminary data.</text>
</comment>
<dbReference type="InterPro" id="IPR027396">
    <property type="entry name" value="DsrEFH-like"/>
</dbReference>
<dbReference type="EMBL" id="BMPP01000034">
    <property type="protein sequence ID" value="GGK42614.1"/>
    <property type="molecule type" value="Genomic_DNA"/>
</dbReference>
<organism evidence="1 2">
    <name type="scientific">Deinococcus malanensis</name>
    <dbReference type="NCBI Taxonomy" id="1706855"/>
    <lineage>
        <taxon>Bacteria</taxon>
        <taxon>Thermotogati</taxon>
        <taxon>Deinococcota</taxon>
        <taxon>Deinococci</taxon>
        <taxon>Deinococcales</taxon>
        <taxon>Deinococcaceae</taxon>
        <taxon>Deinococcus</taxon>
    </lineage>
</organism>
<evidence type="ECO:0008006" key="3">
    <source>
        <dbReference type="Google" id="ProtNLM"/>
    </source>
</evidence>
<name>A0ABQ2F2R2_9DEIO</name>
<keyword evidence="2" id="KW-1185">Reference proteome</keyword>
<accession>A0ABQ2F2R2</accession>
<proteinExistence type="predicted"/>